<dbReference type="AlphaFoldDB" id="A0A9P5HK06"/>
<gene>
    <name evidence="1" type="ORF">G7Z17_g3964</name>
</gene>
<evidence type="ECO:0000313" key="2">
    <source>
        <dbReference type="Proteomes" id="UP000722485"/>
    </source>
</evidence>
<proteinExistence type="predicted"/>
<dbReference type="Proteomes" id="UP000722485">
    <property type="component" value="Unassembled WGS sequence"/>
</dbReference>
<sequence>MMLRGKFADQPPDGFAMSMSAKLAKEPQILCKIFSSLTTGHRSIPPGPEYLEALAEDKLPFVSNDIARINEDGIVTIDGKL</sequence>
<reference evidence="1" key="1">
    <citation type="submission" date="2020-03" db="EMBL/GenBank/DDBJ databases">
        <title>Draft Genome Sequence of Cylindrodendrum hubeiense.</title>
        <authorList>
            <person name="Buettner E."/>
            <person name="Kellner H."/>
        </authorList>
    </citation>
    <scope>NUCLEOTIDE SEQUENCE</scope>
    <source>
        <strain evidence="1">IHI 201604</strain>
    </source>
</reference>
<evidence type="ECO:0000313" key="1">
    <source>
        <dbReference type="EMBL" id="KAF7552938.1"/>
    </source>
</evidence>
<comment type="caution">
    <text evidence="1">The sequence shown here is derived from an EMBL/GenBank/DDBJ whole genome shotgun (WGS) entry which is preliminary data.</text>
</comment>
<keyword evidence="2" id="KW-1185">Reference proteome</keyword>
<accession>A0A9P5HK06</accession>
<dbReference type="EMBL" id="JAANBB010000053">
    <property type="protein sequence ID" value="KAF7552938.1"/>
    <property type="molecule type" value="Genomic_DNA"/>
</dbReference>
<name>A0A9P5HK06_9HYPO</name>
<organism evidence="1 2">
    <name type="scientific">Cylindrodendrum hubeiense</name>
    <dbReference type="NCBI Taxonomy" id="595255"/>
    <lineage>
        <taxon>Eukaryota</taxon>
        <taxon>Fungi</taxon>
        <taxon>Dikarya</taxon>
        <taxon>Ascomycota</taxon>
        <taxon>Pezizomycotina</taxon>
        <taxon>Sordariomycetes</taxon>
        <taxon>Hypocreomycetidae</taxon>
        <taxon>Hypocreales</taxon>
        <taxon>Nectriaceae</taxon>
        <taxon>Cylindrodendrum</taxon>
    </lineage>
</organism>
<protein>
    <submittedName>
        <fullName evidence="1">Uncharacterized protein</fullName>
    </submittedName>
</protein>